<gene>
    <name evidence="8" type="ORF">GMDG_08513</name>
</gene>
<reference evidence="9" key="1">
    <citation type="submission" date="2010-09" db="EMBL/GenBank/DDBJ databases">
        <title>The genome sequence of Geomyces destructans 20631-21.</title>
        <authorList>
            <consortium name="The Broad Institute Genome Sequencing Platform"/>
            <person name="Cuomo C.A."/>
            <person name="Blehert D.S."/>
            <person name="Lorch J.M."/>
            <person name="Young S.K."/>
            <person name="Zeng Q."/>
            <person name="Gargeya S."/>
            <person name="Fitzgerald M."/>
            <person name="Haas B."/>
            <person name="Abouelleil A."/>
            <person name="Alvarado L."/>
            <person name="Arachchi H.M."/>
            <person name="Berlin A."/>
            <person name="Brown A."/>
            <person name="Chapman S.B."/>
            <person name="Chen Z."/>
            <person name="Dunbar C."/>
            <person name="Freedman E."/>
            <person name="Gearin G."/>
            <person name="Gellesch M."/>
            <person name="Goldberg J."/>
            <person name="Griggs A."/>
            <person name="Gujja S."/>
            <person name="Heiman D."/>
            <person name="Howarth C."/>
            <person name="Larson L."/>
            <person name="Lui A."/>
            <person name="MacDonald P.J.P."/>
            <person name="Montmayeur A."/>
            <person name="Murphy C."/>
            <person name="Neiman D."/>
            <person name="Pearson M."/>
            <person name="Priest M."/>
            <person name="Roberts A."/>
            <person name="Saif S."/>
            <person name="Shea T."/>
            <person name="Shenoy N."/>
            <person name="Sisk P."/>
            <person name="Stolte C."/>
            <person name="Sykes S."/>
            <person name="Wortman J."/>
            <person name="Nusbaum C."/>
            <person name="Birren B."/>
        </authorList>
    </citation>
    <scope>NUCLEOTIDE SEQUENCE [LARGE SCALE GENOMIC DNA]</scope>
    <source>
        <strain evidence="9">ATCC MYA-4855 / 20631-21</strain>
    </source>
</reference>
<evidence type="ECO:0000313" key="9">
    <source>
        <dbReference type="Proteomes" id="UP000011064"/>
    </source>
</evidence>
<dbReference type="PANTHER" id="PTHR23502">
    <property type="entry name" value="MAJOR FACILITATOR SUPERFAMILY"/>
    <property type="match status" value="1"/>
</dbReference>
<dbReference type="AlphaFoldDB" id="L8G4T3"/>
<dbReference type="STRING" id="658429.L8G4T3"/>
<evidence type="ECO:0000256" key="3">
    <source>
        <dbReference type="ARBA" id="ARBA00022692"/>
    </source>
</evidence>
<dbReference type="Gene3D" id="1.20.1250.20">
    <property type="entry name" value="MFS general substrate transporter like domains"/>
    <property type="match status" value="1"/>
</dbReference>
<dbReference type="InterPro" id="IPR036259">
    <property type="entry name" value="MFS_trans_sf"/>
</dbReference>
<keyword evidence="2" id="KW-0813">Transport</keyword>
<evidence type="ECO:0000259" key="7">
    <source>
        <dbReference type="PROSITE" id="PS50850"/>
    </source>
</evidence>
<feature type="transmembrane region" description="Helical" evidence="6">
    <location>
        <begin position="435"/>
        <end position="455"/>
    </location>
</feature>
<feature type="transmembrane region" description="Helical" evidence="6">
    <location>
        <begin position="68"/>
        <end position="87"/>
    </location>
</feature>
<feature type="transmembrane region" description="Helical" evidence="6">
    <location>
        <begin position="133"/>
        <end position="156"/>
    </location>
</feature>
<organism evidence="8 9">
    <name type="scientific">Pseudogymnoascus destructans (strain ATCC MYA-4855 / 20631-21)</name>
    <name type="common">Bat white-nose syndrome fungus</name>
    <name type="synonym">Geomyces destructans</name>
    <dbReference type="NCBI Taxonomy" id="658429"/>
    <lineage>
        <taxon>Eukaryota</taxon>
        <taxon>Fungi</taxon>
        <taxon>Dikarya</taxon>
        <taxon>Ascomycota</taxon>
        <taxon>Pezizomycotina</taxon>
        <taxon>Leotiomycetes</taxon>
        <taxon>Thelebolales</taxon>
        <taxon>Thelebolaceae</taxon>
        <taxon>Pseudogymnoascus</taxon>
    </lineage>
</organism>
<dbReference type="GO" id="GO:0005886">
    <property type="term" value="C:plasma membrane"/>
    <property type="evidence" value="ECO:0007669"/>
    <property type="project" value="TreeGrafter"/>
</dbReference>
<feature type="transmembrane region" description="Helical" evidence="6">
    <location>
        <begin position="491"/>
        <end position="510"/>
    </location>
</feature>
<comment type="subcellular location">
    <subcellularLocation>
        <location evidence="1">Membrane</location>
        <topology evidence="1">Multi-pass membrane protein</topology>
    </subcellularLocation>
</comment>
<feature type="transmembrane region" description="Helical" evidence="6">
    <location>
        <begin position="99"/>
        <end position="121"/>
    </location>
</feature>
<accession>L8G4T3</accession>
<dbReference type="OrthoDB" id="440553at2759"/>
<keyword evidence="5 6" id="KW-0472">Membrane</keyword>
<evidence type="ECO:0000313" key="8">
    <source>
        <dbReference type="EMBL" id="ELR07658.1"/>
    </source>
</evidence>
<feature type="transmembrane region" description="Helical" evidence="6">
    <location>
        <begin position="223"/>
        <end position="243"/>
    </location>
</feature>
<keyword evidence="9" id="KW-1185">Reference proteome</keyword>
<evidence type="ECO:0000256" key="5">
    <source>
        <dbReference type="ARBA" id="ARBA00023136"/>
    </source>
</evidence>
<protein>
    <recommendedName>
        <fullName evidence="7">Major facilitator superfamily (MFS) profile domain-containing protein</fullName>
    </recommendedName>
</protein>
<dbReference type="InterPro" id="IPR020846">
    <property type="entry name" value="MFS_dom"/>
</dbReference>
<dbReference type="PANTHER" id="PTHR23502:SF26">
    <property type="entry name" value="MAJOR FACILITATOR SUPERFAMILY (MFS) PROFILE DOMAIN-CONTAINING PROTEIN"/>
    <property type="match status" value="1"/>
</dbReference>
<dbReference type="InParanoid" id="L8G4T3"/>
<dbReference type="FunFam" id="1.20.1250.20:FF:000172">
    <property type="entry name" value="MFS multidrug resistance transporter"/>
    <property type="match status" value="1"/>
</dbReference>
<dbReference type="Proteomes" id="UP000011064">
    <property type="component" value="Unassembled WGS sequence"/>
</dbReference>
<feature type="domain" description="Major facilitator superfamily (MFS) profile" evidence="7">
    <location>
        <begin position="68"/>
        <end position="516"/>
    </location>
</feature>
<keyword evidence="3 6" id="KW-0812">Transmembrane</keyword>
<name>L8G4T3_PSED2</name>
<feature type="transmembrane region" description="Helical" evidence="6">
    <location>
        <begin position="403"/>
        <end position="423"/>
    </location>
</feature>
<dbReference type="EMBL" id="GL573555">
    <property type="protein sequence ID" value="ELR07658.1"/>
    <property type="molecule type" value="Genomic_DNA"/>
</dbReference>
<evidence type="ECO:0000256" key="1">
    <source>
        <dbReference type="ARBA" id="ARBA00004141"/>
    </source>
</evidence>
<dbReference type="PROSITE" id="PS50850">
    <property type="entry name" value="MFS"/>
    <property type="match status" value="1"/>
</dbReference>
<dbReference type="FunCoup" id="L8G4T3">
    <property type="interactions" value="58"/>
</dbReference>
<evidence type="ECO:0000256" key="4">
    <source>
        <dbReference type="ARBA" id="ARBA00022989"/>
    </source>
</evidence>
<keyword evidence="4 6" id="KW-1133">Transmembrane helix</keyword>
<dbReference type="HOGENOM" id="CLU_008455_8_4_1"/>
<dbReference type="VEuPathDB" id="FungiDB:GMDG_08513"/>
<dbReference type="Pfam" id="PF07690">
    <property type="entry name" value="MFS_1"/>
    <property type="match status" value="1"/>
</dbReference>
<dbReference type="InterPro" id="IPR011701">
    <property type="entry name" value="MFS"/>
</dbReference>
<feature type="transmembrane region" description="Helical" evidence="6">
    <location>
        <begin position="293"/>
        <end position="318"/>
    </location>
</feature>
<dbReference type="SUPFAM" id="SSF103473">
    <property type="entry name" value="MFS general substrate transporter"/>
    <property type="match status" value="1"/>
</dbReference>
<sequence length="543" mass="59240">MQSPQGNCINLIPRCHHGDGSPSDLDSGETTPVFDGKSQIKSLNTKIHEKIRSKPPYHVFTHKKKKKLMYLAATAGLFSSLSANIYFPALGQISRDINVGLPLLSLTITVYMVAQAFAPSFWGPLSDTQGRRITFIGTFGVYIIANLGLALSTGFVPLMVLRGMQAAGSAATISIGSQGLIGDIATPKERGSFTGTNQGIRMFGQAIGPVFGGIIAQYLGYHAIFWVLFGGGIFALTILVVFLPETLRSITSNGTVCLKGIHRPIYYKFTQSEEHLVEREIPTKKKLTSSMAFGPFMLLLEKDVFSVIFFGSMVYAVWSMMTSSTTALFQDRFNLSDLQVGLVFLPNGIASMLGSYLTGKLSKHDWAVMEAKYRAAKDIPDSNPLNKKELVDFPFAQARMRSIWWMVLIFIISNALYGFSLNFNVLAVPLILQFLISYTANSIFALNSTLVVDLFPQASASATAVNNLVRCLMGAGGVAVVQLMVDRIASGPTFAILAAVTAVLTPLLVIQWRNGQRWQIELKDCIAACEARRGATDPEKART</sequence>
<proteinExistence type="predicted"/>
<evidence type="ECO:0000256" key="2">
    <source>
        <dbReference type="ARBA" id="ARBA00022448"/>
    </source>
</evidence>
<evidence type="ECO:0000256" key="6">
    <source>
        <dbReference type="SAM" id="Phobius"/>
    </source>
</evidence>
<dbReference type="GO" id="GO:0022857">
    <property type="term" value="F:transmembrane transporter activity"/>
    <property type="evidence" value="ECO:0007669"/>
    <property type="project" value="InterPro"/>
</dbReference>